<dbReference type="PANTHER" id="PTHR11669">
    <property type="entry name" value="REPLICATION FACTOR C / DNA POLYMERASE III GAMMA-TAU SUBUNIT"/>
    <property type="match status" value="1"/>
</dbReference>
<protein>
    <submittedName>
        <fullName evidence="1">DNA polymerase III subunit delta</fullName>
        <ecNumber evidence="1">2.7.7.7</ecNumber>
    </submittedName>
</protein>
<keyword evidence="1" id="KW-0548">Nucleotidyltransferase</keyword>
<gene>
    <name evidence="1" type="ORF">EXE57_10175</name>
</gene>
<accession>A0A4P7GLK6</accession>
<dbReference type="Gene3D" id="3.40.50.300">
    <property type="entry name" value="P-loop containing nucleotide triphosphate hydrolases"/>
    <property type="match status" value="1"/>
</dbReference>
<dbReference type="KEGG" id="noy:EXE57_10175"/>
<dbReference type="InterPro" id="IPR027417">
    <property type="entry name" value="P-loop_NTPase"/>
</dbReference>
<dbReference type="NCBIfam" id="NF005926">
    <property type="entry name" value="PRK07940.1"/>
    <property type="match status" value="1"/>
</dbReference>
<dbReference type="EC" id="2.7.7.7" evidence="1"/>
<dbReference type="PANTHER" id="PTHR11669:SF8">
    <property type="entry name" value="DNA POLYMERASE III SUBUNIT DELTA"/>
    <property type="match status" value="1"/>
</dbReference>
<dbReference type="OrthoDB" id="9809531at2"/>
<dbReference type="AlphaFoldDB" id="A0A4P7GLK6"/>
<dbReference type="InterPro" id="IPR004622">
    <property type="entry name" value="DNA_pol_HolB"/>
</dbReference>
<dbReference type="SUPFAM" id="SSF52540">
    <property type="entry name" value="P-loop containing nucleoside triphosphate hydrolases"/>
    <property type="match status" value="1"/>
</dbReference>
<dbReference type="Proteomes" id="UP000294894">
    <property type="component" value="Chromosome"/>
</dbReference>
<organism evidence="1 2">
    <name type="scientific">Nocardioides euryhalodurans</name>
    <dbReference type="NCBI Taxonomy" id="2518370"/>
    <lineage>
        <taxon>Bacteria</taxon>
        <taxon>Bacillati</taxon>
        <taxon>Actinomycetota</taxon>
        <taxon>Actinomycetes</taxon>
        <taxon>Propionibacteriales</taxon>
        <taxon>Nocardioidaceae</taxon>
        <taxon>Nocardioides</taxon>
    </lineage>
</organism>
<dbReference type="InterPro" id="IPR050238">
    <property type="entry name" value="DNA_Rep/Repair_Clamp_Loader"/>
</dbReference>
<evidence type="ECO:0000313" key="1">
    <source>
        <dbReference type="EMBL" id="QBR92601.1"/>
    </source>
</evidence>
<dbReference type="GO" id="GO:0003887">
    <property type="term" value="F:DNA-directed DNA polymerase activity"/>
    <property type="evidence" value="ECO:0007669"/>
    <property type="project" value="UniProtKB-EC"/>
</dbReference>
<dbReference type="GO" id="GO:0008408">
    <property type="term" value="F:3'-5' exonuclease activity"/>
    <property type="evidence" value="ECO:0007669"/>
    <property type="project" value="InterPro"/>
</dbReference>
<proteinExistence type="predicted"/>
<reference evidence="1 2" key="1">
    <citation type="submission" date="2019-03" db="EMBL/GenBank/DDBJ databases">
        <title>Three New Species of Nocardioides, Nocardioides euryhalodurans sp. nov., Nocardioides seonyuensis sp. nov. and Nocardioides eburneoflavus sp. nov., Iolated from Soil.</title>
        <authorList>
            <person name="Roh S.G."/>
            <person name="Lee C."/>
            <person name="Kim M.-K."/>
            <person name="Kim S.B."/>
        </authorList>
    </citation>
    <scope>NUCLEOTIDE SEQUENCE [LARGE SCALE GENOMIC DNA]</scope>
    <source>
        <strain evidence="1 2">MMS17-SY117</strain>
    </source>
</reference>
<dbReference type="EMBL" id="CP038267">
    <property type="protein sequence ID" value="QBR92601.1"/>
    <property type="molecule type" value="Genomic_DNA"/>
</dbReference>
<dbReference type="Pfam" id="PF13177">
    <property type="entry name" value="DNA_pol3_delta2"/>
    <property type="match status" value="1"/>
</dbReference>
<keyword evidence="2" id="KW-1185">Reference proteome</keyword>
<keyword evidence="1" id="KW-0808">Transferase</keyword>
<dbReference type="NCBIfam" id="TIGR00678">
    <property type="entry name" value="holB"/>
    <property type="match status" value="1"/>
</dbReference>
<name>A0A4P7GLK6_9ACTN</name>
<dbReference type="RefSeq" id="WP_135077181.1">
    <property type="nucleotide sequence ID" value="NZ_CP038267.1"/>
</dbReference>
<dbReference type="GO" id="GO:0006261">
    <property type="term" value="P:DNA-templated DNA replication"/>
    <property type="evidence" value="ECO:0007669"/>
    <property type="project" value="TreeGrafter"/>
</dbReference>
<evidence type="ECO:0000313" key="2">
    <source>
        <dbReference type="Proteomes" id="UP000294894"/>
    </source>
</evidence>
<sequence>MTTTATATVWDDLVGQHRVVEALRTAVAGRGMSHAWLFTGPPGSGRSNAAVAFAAALQCEDGGCGSCHECRTVLKGSHADVTMVRTEKLSIGVDEVRDLVRRSALAPVGRRWQIMVVEDADRLTEQACNALLKAIEEPTDRTVWMLCAPTVEDVLPTIRSRSRLVSLTTPTPRDVADFLVRVDGVDTELAAYAARASQGHIGRARALARDEDVRTRRETVVAIPASLTSLGACMRAATELTETAKAEAEAITDALDARERRDLAEAYGVVERGRRPREYAPALSAMEKSQKTRAKRRHLDVVDRSLMDLVSVYRDAIAIAAGAPGELVNEGRRAEIAQLAASSSAELNLRRIGWIFEAREQMLEFNVPVLLALESMMVALRLPDGARR</sequence>